<dbReference type="RefSeq" id="WP_358724531.1">
    <property type="nucleotide sequence ID" value="NZ_CP108135.1"/>
</dbReference>
<evidence type="ECO:0008006" key="3">
    <source>
        <dbReference type="Google" id="ProtNLM"/>
    </source>
</evidence>
<gene>
    <name evidence="1" type="ORF">OG560_29725</name>
</gene>
<name>A0ABZ1KC19_9ACTN</name>
<dbReference type="EMBL" id="CP108135">
    <property type="protein sequence ID" value="WTP69377.1"/>
    <property type="molecule type" value="Genomic_DNA"/>
</dbReference>
<organism evidence="1 2">
    <name type="scientific">[Kitasatospora] papulosa</name>
    <dbReference type="NCBI Taxonomy" id="1464011"/>
    <lineage>
        <taxon>Bacteria</taxon>
        <taxon>Bacillati</taxon>
        <taxon>Actinomycetota</taxon>
        <taxon>Actinomycetes</taxon>
        <taxon>Kitasatosporales</taxon>
        <taxon>Streptomycetaceae</taxon>
        <taxon>Streptomyces</taxon>
    </lineage>
</organism>
<protein>
    <recommendedName>
        <fullName evidence="3">Tail terminator</fullName>
    </recommendedName>
</protein>
<keyword evidence="2" id="KW-1185">Reference proteome</keyword>
<evidence type="ECO:0000313" key="1">
    <source>
        <dbReference type="EMBL" id="WTP69377.1"/>
    </source>
</evidence>
<reference evidence="1 2" key="1">
    <citation type="submission" date="2022-10" db="EMBL/GenBank/DDBJ databases">
        <title>The complete genomes of actinobacterial strains from the NBC collection.</title>
        <authorList>
            <person name="Joergensen T.S."/>
            <person name="Alvarez Arevalo M."/>
            <person name="Sterndorff E.B."/>
            <person name="Faurdal D."/>
            <person name="Vuksanovic O."/>
            <person name="Mourched A.-S."/>
            <person name="Charusanti P."/>
            <person name="Shaw S."/>
            <person name="Blin K."/>
            <person name="Weber T."/>
        </authorList>
    </citation>
    <scope>NUCLEOTIDE SEQUENCE [LARGE SCALE GENOMIC DNA]</scope>
    <source>
        <strain evidence="1 2">NBC_00185</strain>
    </source>
</reference>
<proteinExistence type="predicted"/>
<sequence>MNSPPPFVVFPDVEQTAVTLLRGKLPTGTHVGTEWPAGISTLLSAGIVSVTRGGGATVQPFVTEDTTLDIDILGATKKQAHDLAQQVRGWLFAAQGQPVAGARLYQVRDVSLIWLPHQPAPETDPIPRYVLVMEMRIRPA</sequence>
<dbReference type="Proteomes" id="UP001622496">
    <property type="component" value="Chromosome"/>
</dbReference>
<evidence type="ECO:0000313" key="2">
    <source>
        <dbReference type="Proteomes" id="UP001622496"/>
    </source>
</evidence>
<accession>A0ABZ1KC19</accession>